<dbReference type="InParanoid" id="A0A0V0QAI5"/>
<gene>
    <name evidence="3" type="ORF">PPERSA_04592</name>
</gene>
<dbReference type="EMBL" id="LDAU01000219">
    <property type="protein sequence ID" value="KRW99230.1"/>
    <property type="molecule type" value="Genomic_DNA"/>
</dbReference>
<protein>
    <submittedName>
        <fullName evidence="3">Uncharacterized protein</fullName>
    </submittedName>
</protein>
<feature type="region of interest" description="Disordered" evidence="2">
    <location>
        <begin position="1"/>
        <end position="21"/>
    </location>
</feature>
<keyword evidence="1" id="KW-0175">Coiled coil</keyword>
<feature type="coiled-coil region" evidence="1">
    <location>
        <begin position="315"/>
        <end position="342"/>
    </location>
</feature>
<sequence>MSGGDSDVNTTQMSIDEMKNMLNLSETSNNQDRNNLKQEHSIFSQNNNNITQNEISLFKEEGQNRNKNSRSRQTFKRSTLLKNQQSIQEQIQNLFLQKKQLKNEQFSLQEMVQEKYQDDSYFNQQEQSLQQSEIQDKFQPRYIEIDKKLVQINCDFGKTKDQKKQEKTQMTDLSNRLKMKFLEKQNKQEKNKFQKIQELLIKEQEKQKNLNSQIQDQNQNFGKLDGTDGQPFQITSYQKIEVGQNKSQNENFDQKQQVQVQQSEKIQINSKDKKKDKTDILLENQHQLMRFMGNKTRYQIKENLNFFIKNTIGQLKSKHMDKQKSEEQKKQLLQQKQIYKNNSNGDVKRGISYSVNNECNKNFEVSKQNRKQNQKYDKYYMPVELWKFNRMKNEIIESKFYDRNVKSLDLTVQSKIKSGKKTDNKINIQQNVEQNYDSVKSFDLENKQVENQKLKQDKIIQKSQSTQNIKQMEVQSKKGSCLCKKLPSIREFQKRSISCQQYNLKGYGLGKK</sequence>
<proteinExistence type="predicted"/>
<dbReference type="AlphaFoldDB" id="A0A0V0QAI5"/>
<dbReference type="Proteomes" id="UP000054937">
    <property type="component" value="Unassembled WGS sequence"/>
</dbReference>
<evidence type="ECO:0000256" key="2">
    <source>
        <dbReference type="SAM" id="MobiDB-lite"/>
    </source>
</evidence>
<feature type="region of interest" description="Disordered" evidence="2">
    <location>
        <begin position="60"/>
        <end position="81"/>
    </location>
</feature>
<evidence type="ECO:0000313" key="4">
    <source>
        <dbReference type="Proteomes" id="UP000054937"/>
    </source>
</evidence>
<comment type="caution">
    <text evidence="3">The sequence shown here is derived from an EMBL/GenBank/DDBJ whole genome shotgun (WGS) entry which is preliminary data.</text>
</comment>
<organism evidence="3 4">
    <name type="scientific">Pseudocohnilembus persalinus</name>
    <name type="common">Ciliate</name>
    <dbReference type="NCBI Taxonomy" id="266149"/>
    <lineage>
        <taxon>Eukaryota</taxon>
        <taxon>Sar</taxon>
        <taxon>Alveolata</taxon>
        <taxon>Ciliophora</taxon>
        <taxon>Intramacronucleata</taxon>
        <taxon>Oligohymenophorea</taxon>
        <taxon>Scuticociliatia</taxon>
        <taxon>Philasterida</taxon>
        <taxon>Pseudocohnilembidae</taxon>
        <taxon>Pseudocohnilembus</taxon>
    </lineage>
</organism>
<reference evidence="3 4" key="1">
    <citation type="journal article" date="2015" name="Sci. Rep.">
        <title>Genome of the facultative scuticociliatosis pathogen Pseudocohnilembus persalinus provides insight into its virulence through horizontal gene transfer.</title>
        <authorList>
            <person name="Xiong J."/>
            <person name="Wang G."/>
            <person name="Cheng J."/>
            <person name="Tian M."/>
            <person name="Pan X."/>
            <person name="Warren A."/>
            <person name="Jiang C."/>
            <person name="Yuan D."/>
            <person name="Miao W."/>
        </authorList>
    </citation>
    <scope>NUCLEOTIDE SEQUENCE [LARGE SCALE GENOMIC DNA]</scope>
    <source>
        <strain evidence="3">36N120E</strain>
    </source>
</reference>
<feature type="coiled-coil region" evidence="1">
    <location>
        <begin position="179"/>
        <end position="220"/>
    </location>
</feature>
<evidence type="ECO:0000256" key="1">
    <source>
        <dbReference type="SAM" id="Coils"/>
    </source>
</evidence>
<name>A0A0V0QAI5_PSEPJ</name>
<evidence type="ECO:0000313" key="3">
    <source>
        <dbReference type="EMBL" id="KRW99230.1"/>
    </source>
</evidence>
<keyword evidence="4" id="KW-1185">Reference proteome</keyword>
<accession>A0A0V0QAI5</accession>